<dbReference type="PROSITE" id="PS00873">
    <property type="entry name" value="NA_ALANINE_SYMP"/>
    <property type="match status" value="1"/>
</dbReference>
<name>A0A1M5SHM2_9FIRM</name>
<evidence type="ECO:0000313" key="9">
    <source>
        <dbReference type="EMBL" id="SHH37393.1"/>
    </source>
</evidence>
<dbReference type="STRING" id="1123382.SAMN02745221_02219"/>
<accession>A0A1M5SHM2</accession>
<dbReference type="NCBIfam" id="TIGR00835">
    <property type="entry name" value="agcS"/>
    <property type="match status" value="1"/>
</dbReference>
<gene>
    <name evidence="9" type="ORF">SAMN02745221_02219</name>
</gene>
<feature type="transmembrane region" description="Helical" evidence="8">
    <location>
        <begin position="102"/>
        <end position="122"/>
    </location>
</feature>
<dbReference type="RefSeq" id="WP_073093619.1">
    <property type="nucleotide sequence ID" value="NZ_FQWY01000083.1"/>
</dbReference>
<dbReference type="GO" id="GO:0005283">
    <property type="term" value="F:amino acid:sodium symporter activity"/>
    <property type="evidence" value="ECO:0007669"/>
    <property type="project" value="InterPro"/>
</dbReference>
<evidence type="ECO:0000256" key="5">
    <source>
        <dbReference type="ARBA" id="ARBA00022692"/>
    </source>
</evidence>
<dbReference type="PANTHER" id="PTHR30330">
    <property type="entry name" value="AGSS FAMILY TRANSPORTER, SODIUM-ALANINE"/>
    <property type="match status" value="1"/>
</dbReference>
<dbReference type="GO" id="GO:0005886">
    <property type="term" value="C:plasma membrane"/>
    <property type="evidence" value="ECO:0007669"/>
    <property type="project" value="UniProtKB-SubCell"/>
</dbReference>
<keyword evidence="3 8" id="KW-0813">Transport</keyword>
<proteinExistence type="inferred from homology"/>
<dbReference type="Gene3D" id="1.20.1740.10">
    <property type="entry name" value="Amino acid/polyamine transporter I"/>
    <property type="match status" value="1"/>
</dbReference>
<evidence type="ECO:0000256" key="7">
    <source>
        <dbReference type="ARBA" id="ARBA00023136"/>
    </source>
</evidence>
<dbReference type="PRINTS" id="PR00175">
    <property type="entry name" value="NAALASMPORT"/>
</dbReference>
<dbReference type="Proteomes" id="UP000242329">
    <property type="component" value="Unassembled WGS sequence"/>
</dbReference>
<organism evidence="9 10">
    <name type="scientific">Thermosyntropha lipolytica DSM 11003</name>
    <dbReference type="NCBI Taxonomy" id="1123382"/>
    <lineage>
        <taxon>Bacteria</taxon>
        <taxon>Bacillati</taxon>
        <taxon>Bacillota</taxon>
        <taxon>Clostridia</taxon>
        <taxon>Eubacteriales</taxon>
        <taxon>Syntrophomonadaceae</taxon>
        <taxon>Thermosyntropha</taxon>
    </lineage>
</organism>
<dbReference type="InterPro" id="IPR001463">
    <property type="entry name" value="Na/Ala_symport"/>
</dbReference>
<evidence type="ECO:0000256" key="2">
    <source>
        <dbReference type="ARBA" id="ARBA00009261"/>
    </source>
</evidence>
<feature type="transmembrane region" description="Helical" evidence="8">
    <location>
        <begin position="150"/>
        <end position="170"/>
    </location>
</feature>
<protein>
    <submittedName>
        <fullName evidence="9">Amino acid carrier protein</fullName>
    </submittedName>
</protein>
<dbReference type="AlphaFoldDB" id="A0A1M5SHM2"/>
<dbReference type="OrthoDB" id="9804874at2"/>
<feature type="non-terminal residue" evidence="9">
    <location>
        <position position="294"/>
    </location>
</feature>
<evidence type="ECO:0000256" key="4">
    <source>
        <dbReference type="ARBA" id="ARBA00022475"/>
    </source>
</evidence>
<evidence type="ECO:0000256" key="8">
    <source>
        <dbReference type="RuleBase" id="RU363064"/>
    </source>
</evidence>
<evidence type="ECO:0000256" key="3">
    <source>
        <dbReference type="ARBA" id="ARBA00022448"/>
    </source>
</evidence>
<feature type="transmembrane region" description="Helical" evidence="8">
    <location>
        <begin position="17"/>
        <end position="36"/>
    </location>
</feature>
<keyword evidence="6 8" id="KW-1133">Transmembrane helix</keyword>
<keyword evidence="4 8" id="KW-1003">Cell membrane</keyword>
<keyword evidence="5 8" id="KW-0812">Transmembrane</keyword>
<evidence type="ECO:0000256" key="6">
    <source>
        <dbReference type="ARBA" id="ARBA00022989"/>
    </source>
</evidence>
<feature type="transmembrane region" description="Helical" evidence="8">
    <location>
        <begin position="182"/>
        <end position="203"/>
    </location>
</feature>
<comment type="subcellular location">
    <subcellularLocation>
        <location evidence="1 8">Cell membrane</location>
        <topology evidence="1 8">Multi-pass membrane protein</topology>
    </subcellularLocation>
</comment>
<keyword evidence="10" id="KW-1185">Reference proteome</keyword>
<dbReference type="Pfam" id="PF01235">
    <property type="entry name" value="Na_Ala_symp"/>
    <property type="match status" value="1"/>
</dbReference>
<feature type="transmembrane region" description="Helical" evidence="8">
    <location>
        <begin position="215"/>
        <end position="236"/>
    </location>
</feature>
<comment type="caution">
    <text evidence="8">Lacks conserved residue(s) required for the propagation of feature annotation.</text>
</comment>
<feature type="transmembrane region" description="Helical" evidence="8">
    <location>
        <begin position="74"/>
        <end position="96"/>
    </location>
</feature>
<dbReference type="PANTHER" id="PTHR30330:SF14">
    <property type="entry name" value="SODIUM_AMINO ACID (ALANINE) SYMPORTER"/>
    <property type="match status" value="1"/>
</dbReference>
<reference evidence="10" key="1">
    <citation type="submission" date="2016-11" db="EMBL/GenBank/DDBJ databases">
        <authorList>
            <person name="Varghese N."/>
            <person name="Submissions S."/>
        </authorList>
    </citation>
    <scope>NUCLEOTIDE SEQUENCE [LARGE SCALE GENOMIC DNA]</scope>
    <source>
        <strain evidence="10">DSM 11003</strain>
    </source>
</reference>
<keyword evidence="8" id="KW-0769">Symport</keyword>
<dbReference type="EMBL" id="FQWY01000083">
    <property type="protein sequence ID" value="SHH37393.1"/>
    <property type="molecule type" value="Genomic_DNA"/>
</dbReference>
<evidence type="ECO:0000256" key="1">
    <source>
        <dbReference type="ARBA" id="ARBA00004651"/>
    </source>
</evidence>
<comment type="similarity">
    <text evidence="2 8">Belongs to the alanine or glycine:cation symporter (AGCS) (TC 2.A.25) family.</text>
</comment>
<evidence type="ECO:0000313" key="10">
    <source>
        <dbReference type="Proteomes" id="UP000242329"/>
    </source>
</evidence>
<keyword evidence="7 8" id="KW-0472">Membrane</keyword>
<sequence>MDVQAELLVLVGKLNSILWGPIMLVILLGTGIYYTIRTNFIQIRFLKQAFRQVFGNAFKDRDSKKEGLSSFQSLTTAIAAQVGTGNIVGVATAIAAGGPGAIFWMWVSAFFGMSTIFSEAVLAQKFKTTRDGAVVGGPAYYISQGLGQKWLAVIFAICIVLALGFMGNMVQANSIAVSINNAFGINQLYAGIAVALLVGAVIIGGVKQIGKVTEILVPFMAIIYILGGLIVIILNIEVLLPAFKMIFVGAFSPQSVGGGVLGATIKEAFRYGIARGIFSNEAGLGSTPHAHAIA</sequence>